<dbReference type="OrthoDB" id="1633985at2"/>
<accession>A0A3G9GUR3</accession>
<organism evidence="1">
    <name type="scientific">Phascolarctobacterium faecium</name>
    <dbReference type="NCBI Taxonomy" id="33025"/>
    <lineage>
        <taxon>Bacteria</taxon>
        <taxon>Bacillati</taxon>
        <taxon>Bacillota</taxon>
        <taxon>Negativicutes</taxon>
        <taxon>Acidaminococcales</taxon>
        <taxon>Acidaminococcaceae</taxon>
        <taxon>Phascolarctobacterium</taxon>
    </lineage>
</organism>
<dbReference type="EMBL" id="WNBW01000001">
    <property type="protein sequence ID" value="MTU03466.1"/>
    <property type="molecule type" value="Genomic_DNA"/>
</dbReference>
<evidence type="ECO:0000313" key="3">
    <source>
        <dbReference type="EMBL" id="MTU03466.1"/>
    </source>
</evidence>
<dbReference type="AlphaFoldDB" id="A0A3G9GUR3"/>
<dbReference type="EMBL" id="CBDS010000087">
    <property type="protein sequence ID" value="CDB46559.1"/>
    <property type="molecule type" value="Genomic_DNA"/>
</dbReference>
<accession>R6IJD4</accession>
<keyword evidence="4" id="KW-1185">Reference proteome</keyword>
<evidence type="ECO:0000313" key="1">
    <source>
        <dbReference type="EMBL" id="CDB46559.1"/>
    </source>
</evidence>
<gene>
    <name evidence="1" type="ORF">BN533_01615</name>
    <name evidence="2" type="ORF">GMD11_03490</name>
    <name evidence="3" type="ORF">GMD18_03490</name>
</gene>
<dbReference type="GeneID" id="49407344"/>
<evidence type="ECO:0000313" key="4">
    <source>
        <dbReference type="Proteomes" id="UP000443070"/>
    </source>
</evidence>
<dbReference type="Proteomes" id="UP000484547">
    <property type="component" value="Unassembled WGS sequence"/>
</dbReference>
<evidence type="ECO:0000313" key="5">
    <source>
        <dbReference type="Proteomes" id="UP000484547"/>
    </source>
</evidence>
<name>A0A3G9GUR3_9FIRM</name>
<dbReference type="RefSeq" id="WP_021718515.1">
    <property type="nucleotide sequence ID" value="NZ_AP019004.1"/>
</dbReference>
<reference evidence="1" key="1">
    <citation type="submission" date="2012-11" db="EMBL/GenBank/DDBJ databases">
        <title>Dependencies among metagenomic species, viruses, plasmids and units of genetic variation.</title>
        <authorList>
            <person name="Nielsen H.B."/>
            <person name="Almeida M."/>
            <person name="Juncker A.S."/>
            <person name="Rasmussen S."/>
            <person name="Li J."/>
            <person name="Sunagawa S."/>
            <person name="Plichta D."/>
            <person name="Gautier L."/>
            <person name="Le Chatelier E."/>
            <person name="Peletier E."/>
            <person name="Bonde I."/>
            <person name="Nielsen T."/>
            <person name="Manichanh C."/>
            <person name="Arumugam M."/>
            <person name="Batto J."/>
            <person name="Santos M.B.Q.D."/>
            <person name="Blom N."/>
            <person name="Borruel N."/>
            <person name="Burgdorf K.S."/>
            <person name="Boumezbeur F."/>
            <person name="Casellas F."/>
            <person name="Dore J."/>
            <person name="Guarner F."/>
            <person name="Hansen T."/>
            <person name="Hildebrand F."/>
            <person name="Kaas R.S."/>
            <person name="Kennedy S."/>
            <person name="Kristiansen K."/>
            <person name="Kultima J.R."/>
            <person name="Leonard P."/>
            <person name="Levenez F."/>
            <person name="Lund O."/>
            <person name="Moumen B."/>
            <person name="Le Paslier D."/>
            <person name="Pons N."/>
            <person name="Pedersen O."/>
            <person name="Prifti E."/>
            <person name="Qin J."/>
            <person name="Raes J."/>
            <person name="Tap J."/>
            <person name="Tims S."/>
            <person name="Ussery D.W."/>
            <person name="Yamada T."/>
            <person name="MetaHit consortium"/>
            <person name="Renault P."/>
            <person name="Sicheritz-Ponten T."/>
            <person name="Bork P."/>
            <person name="Wang J."/>
            <person name="Brunak S."/>
            <person name="Ehrlich S.D."/>
        </authorList>
    </citation>
    <scope>NUCLEOTIDE SEQUENCE [LARGE SCALE GENOMIC DNA]</scope>
</reference>
<evidence type="ECO:0000313" key="2">
    <source>
        <dbReference type="EMBL" id="MTT75334.1"/>
    </source>
</evidence>
<dbReference type="Proteomes" id="UP000443070">
    <property type="component" value="Unassembled WGS sequence"/>
</dbReference>
<protein>
    <submittedName>
        <fullName evidence="1">Uncharacterized protein</fullName>
    </submittedName>
</protein>
<reference evidence="4 5" key="2">
    <citation type="journal article" date="2019" name="Nat. Med.">
        <title>A library of human gut bacterial isolates paired with longitudinal multiomics data enables mechanistic microbiome research.</title>
        <authorList>
            <person name="Poyet M."/>
            <person name="Groussin M."/>
            <person name="Gibbons S.M."/>
            <person name="Avila-Pacheco J."/>
            <person name="Jiang X."/>
            <person name="Kearney S.M."/>
            <person name="Perrotta A.R."/>
            <person name="Berdy B."/>
            <person name="Zhao S."/>
            <person name="Lieberman T.D."/>
            <person name="Swanson P.K."/>
            <person name="Smith M."/>
            <person name="Roesemann S."/>
            <person name="Alexander J.E."/>
            <person name="Rich S.A."/>
            <person name="Livny J."/>
            <person name="Vlamakis H."/>
            <person name="Clish C."/>
            <person name="Bullock K."/>
            <person name="Deik A."/>
            <person name="Scott J."/>
            <person name="Pierce K.A."/>
            <person name="Xavier R.J."/>
            <person name="Alm E.J."/>
        </authorList>
    </citation>
    <scope>NUCLEOTIDE SEQUENCE [LARGE SCALE GENOMIC DNA]</scope>
    <source>
        <strain evidence="2 5">BIOML-A13</strain>
        <strain evidence="3 4">BIOML-A3</strain>
    </source>
</reference>
<dbReference type="EMBL" id="WNBM01000001">
    <property type="protein sequence ID" value="MTT75334.1"/>
    <property type="molecule type" value="Genomic_DNA"/>
</dbReference>
<comment type="caution">
    <text evidence="1">The sequence shown here is derived from an EMBL/GenBank/DDBJ whole genome shotgun (WGS) entry which is preliminary data.</text>
</comment>
<sequence length="119" mass="13442">MSSGAYTLKLSRTLYNDTFRAQLLDENQQVIGHLRIVPGVPLDRSLVPEDAPSVPAYLLVIVDDADINKDNLIDFEERASYALLKRFSTEAISFQHCQFYYPSPAFIFEQADALTNPVM</sequence>
<proteinExistence type="predicted"/>